<keyword evidence="10" id="KW-1185">Reference proteome</keyword>
<dbReference type="CDD" id="cd02440">
    <property type="entry name" value="AdoMet_MTases"/>
    <property type="match status" value="1"/>
</dbReference>
<comment type="similarity">
    <text evidence="6">Belongs to the class I-like SAM-binding methyltransferase superfamily. gTMT family.</text>
</comment>
<keyword evidence="3 6" id="KW-0489">Methyltransferase</keyword>
<dbReference type="InterPro" id="IPR029063">
    <property type="entry name" value="SAM-dependent_MTases_sf"/>
</dbReference>
<proteinExistence type="inferred from homology"/>
<gene>
    <name evidence="9" type="ORF">WJX81_005726</name>
</gene>
<feature type="region of interest" description="SAM motif III" evidence="6">
    <location>
        <begin position="330"/>
        <end position="339"/>
    </location>
</feature>
<dbReference type="GO" id="GO:0032259">
    <property type="term" value="P:methylation"/>
    <property type="evidence" value="ECO:0007669"/>
    <property type="project" value="UniProtKB-UniRule"/>
</dbReference>
<evidence type="ECO:0000313" key="9">
    <source>
        <dbReference type="EMBL" id="KAK9845406.1"/>
    </source>
</evidence>
<evidence type="ECO:0000256" key="7">
    <source>
        <dbReference type="SAM" id="MobiDB-lite"/>
    </source>
</evidence>
<sequence>MWQPAFGPELEQREDMDSLGAGGLRWLPGRLLLEARFCCRGSPEHTPGWHVQFGRRSGGNCGSGGATGDSCSSGDEDGSSSSSGGGFAACSMRLRQDGQGRMAARVQFSGGGGVRWSACADWERGPGPGLVVKASLGAVPKKLKGARLRLLAAEPAAVVSAALLDQIVKPFTSGGKKTPLNQGIANFYDESSGLWEQMWGEHMHHGYYPAGSREKSNKEAQVDMIEEVLSWAGVTGAKEMVDVGCGIGGSSRHIARKFGCAARGITLSPVQAQRANALAAEQGLAERVSFQVADALQQPFGDASFDLVWSMESGEHMPDKEKFVGELARVCMPGGRIIIVTWCHRNLQPGESGLSADEQALLDRICEAYYLPAWCSVDDYCRIFEAQGLQVIKTADWSEEVAPFWGAVIRSALSAEGFSGLFKAGWTTIKGALVMPLMARGFQMGLVKFNLITATKP</sequence>
<dbReference type="SUPFAM" id="SSF53335">
    <property type="entry name" value="S-adenosyl-L-methionine-dependent methyltransferases"/>
    <property type="match status" value="1"/>
</dbReference>
<accession>A0AAW1SIC3</accession>
<comment type="caution">
    <text evidence="9">The sequence shown here is derived from an EMBL/GenBank/DDBJ whole genome shotgun (WGS) entry which is preliminary data.</text>
</comment>
<dbReference type="GO" id="GO:0008757">
    <property type="term" value="F:S-adenosylmethionine-dependent methyltransferase activity"/>
    <property type="evidence" value="ECO:0007669"/>
    <property type="project" value="InterPro"/>
</dbReference>
<evidence type="ECO:0000256" key="1">
    <source>
        <dbReference type="ARBA" id="ARBA00004913"/>
    </source>
</evidence>
<keyword evidence="2" id="KW-0017">Alkaloid metabolism</keyword>
<evidence type="ECO:0000256" key="3">
    <source>
        <dbReference type="ARBA" id="ARBA00022603"/>
    </source>
</evidence>
<dbReference type="InterPro" id="IPR050447">
    <property type="entry name" value="Erg6_SMT_methyltransf"/>
</dbReference>
<dbReference type="PANTHER" id="PTHR44068">
    <property type="entry name" value="ZGC:194242"/>
    <property type="match status" value="1"/>
</dbReference>
<dbReference type="Proteomes" id="UP001445335">
    <property type="component" value="Unassembled WGS sequence"/>
</dbReference>
<dbReference type="GO" id="GO:0009820">
    <property type="term" value="P:alkaloid metabolic process"/>
    <property type="evidence" value="ECO:0007669"/>
    <property type="project" value="UniProtKB-KW"/>
</dbReference>
<dbReference type="InterPro" id="IPR025774">
    <property type="entry name" value="PiNMT-like"/>
</dbReference>
<evidence type="ECO:0000256" key="5">
    <source>
        <dbReference type="ARBA" id="ARBA00022691"/>
    </source>
</evidence>
<evidence type="ECO:0000256" key="2">
    <source>
        <dbReference type="ARBA" id="ARBA00022589"/>
    </source>
</evidence>
<keyword evidence="4 6" id="KW-0808">Transferase</keyword>
<dbReference type="InterPro" id="IPR013216">
    <property type="entry name" value="Methyltransf_11"/>
</dbReference>
<comment type="pathway">
    <text evidence="1">Alkaloid biosynthesis.</text>
</comment>
<protein>
    <recommendedName>
        <fullName evidence="8">Methyltransferase type 11 domain-containing protein</fullName>
    </recommendedName>
</protein>
<dbReference type="AlphaFoldDB" id="A0AAW1SIC3"/>
<evidence type="ECO:0000256" key="6">
    <source>
        <dbReference type="PROSITE-ProRule" id="PRU00914"/>
    </source>
</evidence>
<dbReference type="Pfam" id="PF08241">
    <property type="entry name" value="Methyltransf_11"/>
    <property type="match status" value="1"/>
</dbReference>
<feature type="region of interest" description="SAM motif II" evidence="6">
    <location>
        <begin position="303"/>
        <end position="311"/>
    </location>
</feature>
<feature type="region of interest" description="SAM motif I" evidence="6">
    <location>
        <begin position="240"/>
        <end position="249"/>
    </location>
</feature>
<evidence type="ECO:0000259" key="8">
    <source>
        <dbReference type="Pfam" id="PF08241"/>
    </source>
</evidence>
<keyword evidence="5 6" id="KW-0949">S-adenosyl-L-methionine</keyword>
<feature type="region of interest" description="Disordered" evidence="7">
    <location>
        <begin position="60"/>
        <end position="84"/>
    </location>
</feature>
<evidence type="ECO:0000313" key="10">
    <source>
        <dbReference type="Proteomes" id="UP001445335"/>
    </source>
</evidence>
<dbReference type="PANTHER" id="PTHR44068:SF11">
    <property type="entry name" value="GERANYL DIPHOSPHATE 2-C-METHYLTRANSFERASE"/>
    <property type="match status" value="1"/>
</dbReference>
<reference evidence="9 10" key="1">
    <citation type="journal article" date="2024" name="Nat. Commun.">
        <title>Phylogenomics reveals the evolutionary origins of lichenization in chlorophyte algae.</title>
        <authorList>
            <person name="Puginier C."/>
            <person name="Libourel C."/>
            <person name="Otte J."/>
            <person name="Skaloud P."/>
            <person name="Haon M."/>
            <person name="Grisel S."/>
            <person name="Petersen M."/>
            <person name="Berrin J.G."/>
            <person name="Delaux P.M."/>
            <person name="Dal Grande F."/>
            <person name="Keller J."/>
        </authorList>
    </citation>
    <scope>NUCLEOTIDE SEQUENCE [LARGE SCALE GENOMIC DNA]</scope>
    <source>
        <strain evidence="9 10">SAG 245.80</strain>
    </source>
</reference>
<dbReference type="Gene3D" id="3.40.50.150">
    <property type="entry name" value="Vaccinia Virus protein VP39"/>
    <property type="match status" value="1"/>
</dbReference>
<organism evidence="9 10">
    <name type="scientific">Elliptochloris bilobata</name>
    <dbReference type="NCBI Taxonomy" id="381761"/>
    <lineage>
        <taxon>Eukaryota</taxon>
        <taxon>Viridiplantae</taxon>
        <taxon>Chlorophyta</taxon>
        <taxon>core chlorophytes</taxon>
        <taxon>Trebouxiophyceae</taxon>
        <taxon>Trebouxiophyceae incertae sedis</taxon>
        <taxon>Elliptochloris clade</taxon>
        <taxon>Elliptochloris</taxon>
    </lineage>
</organism>
<dbReference type="EMBL" id="JALJOU010000003">
    <property type="protein sequence ID" value="KAK9845406.1"/>
    <property type="molecule type" value="Genomic_DNA"/>
</dbReference>
<evidence type="ECO:0000256" key="4">
    <source>
        <dbReference type="ARBA" id="ARBA00022679"/>
    </source>
</evidence>
<dbReference type="PROSITE" id="PS51581">
    <property type="entry name" value="SAM_GTMT"/>
    <property type="match status" value="1"/>
</dbReference>
<feature type="domain" description="Methyltransferase type 11" evidence="8">
    <location>
        <begin position="241"/>
        <end position="339"/>
    </location>
</feature>
<name>A0AAW1SIC3_9CHLO</name>